<evidence type="ECO:0000313" key="11">
    <source>
        <dbReference type="WBParaSite" id="maker-uti_cns_0046271-snap-gene-1.11-mRNA-1"/>
    </source>
</evidence>
<feature type="region of interest" description="Disordered" evidence="7">
    <location>
        <begin position="1069"/>
        <end position="1088"/>
    </location>
</feature>
<evidence type="ECO:0000256" key="6">
    <source>
        <dbReference type="SAM" id="Coils"/>
    </source>
</evidence>
<evidence type="ECO:0000256" key="2">
    <source>
        <dbReference type="ARBA" id="ARBA00006042"/>
    </source>
</evidence>
<dbReference type="PANTHER" id="PTHR14240">
    <property type="entry name" value="RETINITIS PIGMENTOSA GTPASE REGULATOR-INTERACTING PROTEIN"/>
    <property type="match status" value="1"/>
</dbReference>
<organism evidence="9 11">
    <name type="scientific">Macrostomum lignano</name>
    <dbReference type="NCBI Taxonomy" id="282301"/>
    <lineage>
        <taxon>Eukaryota</taxon>
        <taxon>Metazoa</taxon>
        <taxon>Spiralia</taxon>
        <taxon>Lophotrochozoa</taxon>
        <taxon>Platyhelminthes</taxon>
        <taxon>Rhabditophora</taxon>
        <taxon>Macrostomorpha</taxon>
        <taxon>Macrostomida</taxon>
        <taxon>Macrostomidae</taxon>
        <taxon>Macrostomum</taxon>
    </lineage>
</organism>
<evidence type="ECO:0000256" key="4">
    <source>
        <dbReference type="ARBA" id="ARBA00023069"/>
    </source>
</evidence>
<dbReference type="GO" id="GO:0005856">
    <property type="term" value="C:cytoskeleton"/>
    <property type="evidence" value="ECO:0007669"/>
    <property type="project" value="UniProtKB-ARBA"/>
</dbReference>
<evidence type="ECO:0000259" key="8">
    <source>
        <dbReference type="PROSITE" id="PS50004"/>
    </source>
</evidence>
<evidence type="ECO:0000256" key="3">
    <source>
        <dbReference type="ARBA" id="ARBA00023054"/>
    </source>
</evidence>
<proteinExistence type="inferred from homology"/>
<dbReference type="Proteomes" id="UP000095280">
    <property type="component" value="Unplaced"/>
</dbReference>
<evidence type="ECO:0000313" key="9">
    <source>
        <dbReference type="Proteomes" id="UP000095280"/>
    </source>
</evidence>
<reference evidence="10 11" key="1">
    <citation type="submission" date="2016-11" db="UniProtKB">
        <authorList>
            <consortium name="WormBaseParasite"/>
        </authorList>
    </citation>
    <scope>IDENTIFICATION</scope>
</reference>
<protein>
    <submittedName>
        <fullName evidence="10 11">C2 domain-containing protein</fullName>
    </submittedName>
</protein>
<evidence type="ECO:0000313" key="10">
    <source>
        <dbReference type="WBParaSite" id="maker-uti_cns_0002588-snap-gene-0.19-mRNA-1"/>
    </source>
</evidence>
<feature type="region of interest" description="Disordered" evidence="7">
    <location>
        <begin position="1098"/>
        <end position="1180"/>
    </location>
</feature>
<dbReference type="InterPro" id="IPR035892">
    <property type="entry name" value="C2_domain_sf"/>
</dbReference>
<feature type="region of interest" description="Disordered" evidence="7">
    <location>
        <begin position="933"/>
        <end position="1064"/>
    </location>
</feature>
<dbReference type="Pfam" id="PF11618">
    <property type="entry name" value="C2-C2_1"/>
    <property type="match status" value="1"/>
</dbReference>
<feature type="coiled-coil region" evidence="6">
    <location>
        <begin position="393"/>
        <end position="437"/>
    </location>
</feature>
<feature type="domain" description="C2" evidence="8">
    <location>
        <begin position="763"/>
        <end position="887"/>
    </location>
</feature>
<dbReference type="GO" id="GO:0035869">
    <property type="term" value="C:ciliary transition zone"/>
    <property type="evidence" value="ECO:0007669"/>
    <property type="project" value="TreeGrafter"/>
</dbReference>
<sequence>MDSGHLPVKRSRPDSAKFANGVPPLQPLTANQLDKAMIGKWLREDLEDKYLSLYQDHVKLKEKFREQDEKIRDFKLVLKKKRDEIRALKVQNGASAAELRATDQVVKLELRNAELEKQTENLRQRLSLLQQAKPGGGNAGQRDSGLPSGRARPRGGPNTRVLYQPPQQQQQSMQMQRDQRQRSLGRSEDMRNERTQLQMANERLESELDALKDKLYAQEMEHQRRIQDLQSELDLARMQAGTDKRSAMQEDLDKVRLQRELREKSAIIEQLQARCEQHEERMRETVETNSRFLEELERMKRELRAREREAESMKESAGSAQATRRRLMELEHALEDANKEANILREANEKLTNSAFDTERERQWKARELALMTQIQQLEATMHRDVGEKGEFLDRLEDERNKGEEVEKELSNLRIKFYELQQKHESLREKMKFINKEGAVDLDEVEEAIVLVKQRRQQQQPSELDFLHQVDAEVSKDNQRRLREIEAAHSDTIQELDKTRQLLEAQYRINQDLKASLSLTERRLEAMKADHDAKMAESAKLLDIRAARIRKLERQLRDVAYGTKQFALLDQQNQLQSEEADGVDEIDETVHLQNGENLVELHVGRLTLTDEGIQLLGGDSNPSLFCTWPFYVCELQTTDVLRAAGGVAEFNKTVQYVVKVDDSFLHYINKEKARLELYHSVGVTYHQVAACRLYFRELLDSKPTAPVSGRAQLVSVDGGTVVGCLDYWMRMRVPMEQAMRLYRERAKALGYMSANHQAAAEGLKALDDLAQNRRAAGGANTLGVKIVRCRGLKARRPDFQPTPYCSYKFFDCEDTVSPAIPNSSDPEFQFYQQLTLTPTPELDRYLKTQKLVVWVLDEDDPLESAYLGVAKIDLVSLSQNRAVQGIYQLLGADQQPNGTLELELSWQFAYNPAGHWDGPAEPLPLMTGEAELLRDKPQLKHRREPGYDSTLDRSAAVALGSDTGSARSTQQRPQPQQPQPQPVQQPRTPRRGTGSASGSSHGPSPTASAVAPNSASGSSSPRPSARTGSRSGSLTGDNQPQVSQTPQPPKRHAPSAAALAAAAAERRLGIGGSGGAGDTQASQTRVSTLMDASVTDSVTSITDTQDVRNTSLGPSVGRSGVASHLQSVSLRDDDYDVAEAEPEDEVEEVEYEDDYEDTERPAPEAEESDGVVTESSHGDELRQQLMLTATGRASMEACTVQIFNVQFSETCQALRNPDLDDTKCYVFFLLPGFSQEETETPVSLWTPRPGQSRPNEFCLSYNFQRVYDYSFAGSYEKRKVLAMLLLGQKSIEIPFTVVCEPSDPESEFFVDLGKTMVNLDDRIAQGEDIREEIFPLMLNDEQVGSIKISMNLPSLLLEVYNELPDAKKSAVRFVN</sequence>
<keyword evidence="9" id="KW-1185">Reference proteome</keyword>
<feature type="compositionally biased region" description="Acidic residues" evidence="7">
    <location>
        <begin position="1133"/>
        <end position="1157"/>
    </location>
</feature>
<dbReference type="Pfam" id="PF18111">
    <property type="entry name" value="RPGR1_C"/>
    <property type="match status" value="1"/>
</dbReference>
<dbReference type="Pfam" id="PF00168">
    <property type="entry name" value="C2"/>
    <property type="match status" value="1"/>
</dbReference>
<dbReference type="PROSITE" id="PS50004">
    <property type="entry name" value="C2"/>
    <property type="match status" value="1"/>
</dbReference>
<feature type="compositionally biased region" description="Low complexity" evidence="7">
    <location>
        <begin position="1054"/>
        <end position="1063"/>
    </location>
</feature>
<dbReference type="Gene3D" id="2.60.40.150">
    <property type="entry name" value="C2 domain"/>
    <property type="match status" value="3"/>
</dbReference>
<dbReference type="WBParaSite" id="maker-uti_cns_0046271-snap-gene-1.11-mRNA-1">
    <property type="protein sequence ID" value="maker-uti_cns_0046271-snap-gene-1.11-mRNA-1"/>
    <property type="gene ID" value="maker-uti_cns_0046271-snap-gene-1.11"/>
</dbReference>
<dbReference type="InterPro" id="IPR041091">
    <property type="entry name" value="RPGRIP1_C"/>
</dbReference>
<accession>A0A1I8J8Y6</accession>
<keyword evidence="4" id="KW-0969">Cilium</keyword>
<dbReference type="SUPFAM" id="SSF49562">
    <property type="entry name" value="C2 domain (Calcium/lipid-binding domain, CaLB)"/>
    <property type="match status" value="2"/>
</dbReference>
<evidence type="ECO:0000256" key="7">
    <source>
        <dbReference type="SAM" id="MobiDB-lite"/>
    </source>
</evidence>
<comment type="similarity">
    <text evidence="2">Belongs to the RPGRIP1 family.</text>
</comment>
<feature type="region of interest" description="Disordered" evidence="7">
    <location>
        <begin position="130"/>
        <end position="192"/>
    </location>
</feature>
<feature type="compositionally biased region" description="Polar residues" evidence="7">
    <location>
        <begin position="1034"/>
        <end position="1045"/>
    </location>
</feature>
<dbReference type="CDD" id="cd00030">
    <property type="entry name" value="C2"/>
    <property type="match status" value="1"/>
</dbReference>
<evidence type="ECO:0000256" key="5">
    <source>
        <dbReference type="ARBA" id="ARBA00023273"/>
    </source>
</evidence>
<feature type="compositionally biased region" description="Low complexity" evidence="7">
    <location>
        <begin position="164"/>
        <end position="176"/>
    </location>
</feature>
<dbReference type="GO" id="GO:1905515">
    <property type="term" value="P:non-motile cilium assembly"/>
    <property type="evidence" value="ECO:0007669"/>
    <property type="project" value="TreeGrafter"/>
</dbReference>
<dbReference type="PANTHER" id="PTHR14240:SF1">
    <property type="entry name" value="PROTEIN FANTOM-RELATED"/>
    <property type="match status" value="1"/>
</dbReference>
<evidence type="ECO:0000256" key="1">
    <source>
        <dbReference type="ARBA" id="ARBA00004138"/>
    </source>
</evidence>
<keyword evidence="5" id="KW-0966">Cell projection</keyword>
<comment type="subcellular location">
    <subcellularLocation>
        <location evidence="1">Cell projection</location>
        <location evidence="1">Cilium</location>
    </subcellularLocation>
</comment>
<keyword evidence="3 6" id="KW-0175">Coiled coil</keyword>
<dbReference type="InterPro" id="IPR021656">
    <property type="entry name" value="C2-C2_1"/>
</dbReference>
<dbReference type="InterPro" id="IPR031139">
    <property type="entry name" value="RPGRIP1_fam"/>
</dbReference>
<dbReference type="WBParaSite" id="maker-uti_cns_0002588-snap-gene-0.19-mRNA-1">
    <property type="protein sequence ID" value="maker-uti_cns_0002588-snap-gene-0.19-mRNA-1"/>
    <property type="gene ID" value="maker-uti_cns_0002588-snap-gene-0.19"/>
</dbReference>
<name>A0A1I8J8Y6_9PLAT</name>
<feature type="compositionally biased region" description="Basic and acidic residues" evidence="7">
    <location>
        <begin position="177"/>
        <end position="192"/>
    </location>
</feature>
<dbReference type="InterPro" id="IPR000008">
    <property type="entry name" value="C2_dom"/>
</dbReference>
<feature type="compositionally biased region" description="Low complexity" evidence="7">
    <location>
        <begin position="984"/>
        <end position="1033"/>
    </location>
</feature>